<keyword evidence="1" id="KW-1133">Transmembrane helix</keyword>
<reference evidence="2" key="2">
    <citation type="submission" date="2020-07" db="EMBL/GenBank/DDBJ databases">
        <authorList>
            <person name="Vera ALvarez R."/>
            <person name="Arias-Moreno D.M."/>
            <person name="Jimenez-Jacinto V."/>
            <person name="Jimenez-Bremont J.F."/>
            <person name="Swaminathan K."/>
            <person name="Moose S.P."/>
            <person name="Guerrero-Gonzalez M.L."/>
            <person name="Marino-Ramirez L."/>
            <person name="Landsman D."/>
            <person name="Rodriguez-Kessler M."/>
            <person name="Delgado-Sanchez P."/>
        </authorList>
    </citation>
    <scope>NUCLEOTIDE SEQUENCE</scope>
    <source>
        <tissue evidence="2">Cladode</tissue>
    </source>
</reference>
<accession>A0A7C8ZJ51</accession>
<reference evidence="2" key="1">
    <citation type="journal article" date="2013" name="J. Plant Res.">
        <title>Effect of fungi and light on seed germination of three Opuntia species from semiarid lands of central Mexico.</title>
        <authorList>
            <person name="Delgado-Sanchez P."/>
            <person name="Jimenez-Bremont J.F."/>
            <person name="Guerrero-Gonzalez Mde L."/>
            <person name="Flores J."/>
        </authorList>
    </citation>
    <scope>NUCLEOTIDE SEQUENCE</scope>
    <source>
        <tissue evidence="2">Cladode</tissue>
    </source>
</reference>
<sequence>MSQFLLRIYLITFPSSKLENFWVCMIPSLVFLLFFRYIVSSHFYDCSLLCWVFESPLFYDCSLLCSLDSKTGRSFSRVGKKWGLRQWRMRELNVQILRDEKERGCGRR</sequence>
<dbReference type="AlphaFoldDB" id="A0A7C8ZJ51"/>
<dbReference type="EMBL" id="GISG01132744">
    <property type="protein sequence ID" value="MBA4643293.1"/>
    <property type="molecule type" value="Transcribed_RNA"/>
</dbReference>
<protein>
    <submittedName>
        <fullName evidence="2">Uncharacterized protein</fullName>
    </submittedName>
</protein>
<keyword evidence="1" id="KW-0812">Transmembrane</keyword>
<proteinExistence type="predicted"/>
<evidence type="ECO:0000256" key="1">
    <source>
        <dbReference type="SAM" id="Phobius"/>
    </source>
</evidence>
<evidence type="ECO:0000313" key="2">
    <source>
        <dbReference type="EMBL" id="MBA4643293.1"/>
    </source>
</evidence>
<name>A0A7C8ZJ51_OPUST</name>
<feature type="transmembrane region" description="Helical" evidence="1">
    <location>
        <begin position="20"/>
        <end position="39"/>
    </location>
</feature>
<organism evidence="2">
    <name type="scientific">Opuntia streptacantha</name>
    <name type="common">Prickly pear cactus</name>
    <name type="synonym">Opuntia cardona</name>
    <dbReference type="NCBI Taxonomy" id="393608"/>
    <lineage>
        <taxon>Eukaryota</taxon>
        <taxon>Viridiplantae</taxon>
        <taxon>Streptophyta</taxon>
        <taxon>Embryophyta</taxon>
        <taxon>Tracheophyta</taxon>
        <taxon>Spermatophyta</taxon>
        <taxon>Magnoliopsida</taxon>
        <taxon>eudicotyledons</taxon>
        <taxon>Gunneridae</taxon>
        <taxon>Pentapetalae</taxon>
        <taxon>Caryophyllales</taxon>
        <taxon>Cactineae</taxon>
        <taxon>Cactaceae</taxon>
        <taxon>Opuntioideae</taxon>
        <taxon>Opuntia</taxon>
    </lineage>
</organism>
<keyword evidence="1" id="KW-0472">Membrane</keyword>